<organism evidence="1">
    <name type="scientific">Rhizophora mucronata</name>
    <name type="common">Asiatic mangrove</name>
    <dbReference type="NCBI Taxonomy" id="61149"/>
    <lineage>
        <taxon>Eukaryota</taxon>
        <taxon>Viridiplantae</taxon>
        <taxon>Streptophyta</taxon>
        <taxon>Embryophyta</taxon>
        <taxon>Tracheophyta</taxon>
        <taxon>Spermatophyta</taxon>
        <taxon>Magnoliopsida</taxon>
        <taxon>eudicotyledons</taxon>
        <taxon>Gunneridae</taxon>
        <taxon>Pentapetalae</taxon>
        <taxon>rosids</taxon>
        <taxon>fabids</taxon>
        <taxon>Malpighiales</taxon>
        <taxon>Rhizophoraceae</taxon>
        <taxon>Rhizophora</taxon>
    </lineage>
</organism>
<dbReference type="EMBL" id="GGEC01065541">
    <property type="protein sequence ID" value="MBX46025.1"/>
    <property type="molecule type" value="Transcribed_RNA"/>
</dbReference>
<proteinExistence type="predicted"/>
<protein>
    <submittedName>
        <fullName evidence="1">Uncharacterized protein</fullName>
    </submittedName>
</protein>
<accession>A0A2P2NU70</accession>
<reference evidence="1" key="1">
    <citation type="submission" date="2018-02" db="EMBL/GenBank/DDBJ databases">
        <title>Rhizophora mucronata_Transcriptome.</title>
        <authorList>
            <person name="Meera S.P."/>
            <person name="Sreeshan A."/>
            <person name="Augustine A."/>
        </authorList>
    </citation>
    <scope>NUCLEOTIDE SEQUENCE</scope>
    <source>
        <tissue evidence="1">Leaf</tissue>
    </source>
</reference>
<dbReference type="AlphaFoldDB" id="A0A2P2NU70"/>
<name>A0A2P2NU70_RHIMU</name>
<sequence>MNKNQTEPQFSLSLTFGIFLI</sequence>
<evidence type="ECO:0000313" key="1">
    <source>
        <dbReference type="EMBL" id="MBX46025.1"/>
    </source>
</evidence>